<accession>A0A8F8PQT5</accession>
<keyword evidence="1" id="KW-1133">Transmembrane helix</keyword>
<dbReference type="EMBL" id="MZ420154">
    <property type="protein sequence ID" value="QYA18429.1"/>
    <property type="molecule type" value="Genomic_DNA"/>
</dbReference>
<sequence length="89" mass="9764">MIIRFYDLHIYQNMSRTIGRVALEGLIVGATLVPIGLGVSYLMWLPTKGKEPFGPVDKMAMGLAASGFAFHVLAELSGVNKRFCVVSYQ</sequence>
<protein>
    <submittedName>
        <fullName evidence="2">Uncharacterized protein</fullName>
    </submittedName>
</protein>
<evidence type="ECO:0000256" key="1">
    <source>
        <dbReference type="SAM" id="Phobius"/>
    </source>
</evidence>
<feature type="transmembrane region" description="Helical" evidence="1">
    <location>
        <begin position="59"/>
        <end position="79"/>
    </location>
</feature>
<gene>
    <name evidence="2" type="ORF">KOM_12_160</name>
</gene>
<keyword evidence="1" id="KW-0812">Transmembrane</keyword>
<organism evidence="2">
    <name type="scientific">Clandestinovirus</name>
    <dbReference type="NCBI Taxonomy" id="2831644"/>
    <lineage>
        <taxon>Viruses</taxon>
    </lineage>
</organism>
<proteinExistence type="predicted"/>
<reference evidence="2" key="1">
    <citation type="submission" date="2021-06" db="EMBL/GenBank/DDBJ databases">
        <authorList>
            <person name="Rolland C."/>
        </authorList>
    </citation>
    <scope>NUCLEOTIDE SEQUENCE</scope>
    <source>
        <strain evidence="2">347.936635</strain>
    </source>
</reference>
<name>A0A8F8PQT5_9VIRU</name>
<feature type="transmembrane region" description="Helical" evidence="1">
    <location>
        <begin position="21"/>
        <end position="44"/>
    </location>
</feature>
<evidence type="ECO:0000313" key="2">
    <source>
        <dbReference type="EMBL" id="QYA18429.1"/>
    </source>
</evidence>
<keyword evidence="1" id="KW-0472">Membrane</keyword>